<organism evidence="3 4">
    <name type="scientific">Podospora comata</name>
    <dbReference type="NCBI Taxonomy" id="48703"/>
    <lineage>
        <taxon>Eukaryota</taxon>
        <taxon>Fungi</taxon>
        <taxon>Dikarya</taxon>
        <taxon>Ascomycota</taxon>
        <taxon>Pezizomycotina</taxon>
        <taxon>Sordariomycetes</taxon>
        <taxon>Sordariomycetidae</taxon>
        <taxon>Sordariales</taxon>
        <taxon>Podosporaceae</taxon>
        <taxon>Podospora</taxon>
    </lineage>
</organism>
<dbReference type="Pfam" id="PF06985">
    <property type="entry name" value="HET"/>
    <property type="match status" value="1"/>
</dbReference>
<evidence type="ECO:0000313" key="4">
    <source>
        <dbReference type="Proteomes" id="UP000280685"/>
    </source>
</evidence>
<reference evidence="3" key="1">
    <citation type="submission" date="2018-02" db="EMBL/GenBank/DDBJ databases">
        <authorList>
            <person name="Silar P."/>
        </authorList>
    </citation>
    <scope>NUCLEOTIDE SEQUENCE [LARGE SCALE GENOMIC DNA]</scope>
    <source>
        <strain evidence="3">T</strain>
    </source>
</reference>
<feature type="compositionally biased region" description="Low complexity" evidence="1">
    <location>
        <begin position="1"/>
        <end position="20"/>
    </location>
</feature>
<dbReference type="InterPro" id="IPR010730">
    <property type="entry name" value="HET"/>
</dbReference>
<gene>
    <name evidence="3" type="ORF">PODCO_121508</name>
</gene>
<dbReference type="Proteomes" id="UP000280685">
    <property type="component" value="Chromosome 1"/>
</dbReference>
<dbReference type="PANTHER" id="PTHR10622:SF12">
    <property type="entry name" value="HET DOMAIN-CONTAINING PROTEIN"/>
    <property type="match status" value="1"/>
</dbReference>
<evidence type="ECO:0000313" key="3">
    <source>
        <dbReference type="EMBL" id="VBB73777.1"/>
    </source>
</evidence>
<feature type="domain" description="Heterokaryon incompatibility" evidence="2">
    <location>
        <begin position="137"/>
        <end position="201"/>
    </location>
</feature>
<dbReference type="EMBL" id="LR026964">
    <property type="protein sequence ID" value="VBB73777.1"/>
    <property type="molecule type" value="Genomic_DNA"/>
</dbReference>
<feature type="region of interest" description="Disordered" evidence="1">
    <location>
        <begin position="1"/>
        <end position="22"/>
    </location>
</feature>
<name>A0ABY6RZR9_PODCO</name>
<evidence type="ECO:0000256" key="1">
    <source>
        <dbReference type="SAM" id="MobiDB-lite"/>
    </source>
</evidence>
<keyword evidence="4" id="KW-1185">Reference proteome</keyword>
<sequence>MRLLTATSSRSSAPSSSTTSNEKHLKIDTVEFSTQSYAILSHTWDEPSEVKLSELPLFANADECSLLHGFRRCLQYLPLVLCIYLVVGGGNFQPSKTSGAIILLLLSASLSFTLPLTGTEPKSKATSAQNLDRLLQQKKAGYDKIQHTLRLARQHRLRHAWVDTCCIDKTSSSELQEAINSMYAWYAAAKVCFVYLSDLEPVSAHAQQQDLLEAALPKCRWFTRGWTLQELIAPKHVIFFDKGWNEVGTKASLSGLLSGITGIPEELLRGKRKLQQYSVAQRLSWASKRETTKLEDMTYCLLGIFRANMPLLYGEGGEKAFYRLQEAILEGTEADRSLFLWTDKDADRSVPWAPVLATSPRFFASAGRVEAGWTDSIYSSLSIEPRGIRLKVCLIFKPGMVDEGGGAECALDVGCSAGDVAAGIFVRKISGGRYVRYQPWRLAELGRWSGYRDYQPGQVKNRTLVETALFATRLPEGYPFCDGFNPVIGNRYRALKLRLRPSTPQLTVDRCRALPRTHWDMHDNVFISTNYMSKGWSVFFIHGRLADTERTCIPVNLFLACLRWNTGEPFVLIGSLDDLTPETRVFLEYLLDFLEFESCRKAEAIIRSVFGGKWDPSKREIETSIVTKSNMPQSTDQIALLYKSRAFQTNGPATPSADWHFDVPVGRQKARVEVSVELREKWDRKICQVNPITMLDLRLRVLE</sequence>
<evidence type="ECO:0000259" key="2">
    <source>
        <dbReference type="Pfam" id="PF06985"/>
    </source>
</evidence>
<dbReference type="PANTHER" id="PTHR10622">
    <property type="entry name" value="HET DOMAIN-CONTAINING PROTEIN"/>
    <property type="match status" value="1"/>
</dbReference>
<protein>
    <submittedName>
        <fullName evidence="3">Vegetative incompatibility protein</fullName>
    </submittedName>
</protein>
<accession>A0ABY6RZR9</accession>
<proteinExistence type="predicted"/>